<name>A0A0A3AP52_9PAST</name>
<feature type="domain" description="GST N-terminal" evidence="1">
    <location>
        <begin position="2"/>
        <end position="84"/>
    </location>
</feature>
<dbReference type="OrthoDB" id="9799538at2"/>
<evidence type="ECO:0000313" key="2">
    <source>
        <dbReference type="EMBL" id="KGQ71126.1"/>
    </source>
</evidence>
<dbReference type="Gene3D" id="1.20.1050.10">
    <property type="match status" value="1"/>
</dbReference>
<dbReference type="EMBL" id="JSUM01000003">
    <property type="protein sequence ID" value="KGQ71126.1"/>
    <property type="molecule type" value="Genomic_DNA"/>
</dbReference>
<protein>
    <recommendedName>
        <fullName evidence="1">GST N-terminal domain-containing protein</fullName>
    </recommendedName>
</protein>
<dbReference type="RefSeq" id="WP_034613015.1">
    <property type="nucleotide sequence ID" value="NZ_JSUM01000003.1"/>
</dbReference>
<comment type="caution">
    <text evidence="2">The sequence shown here is derived from an EMBL/GenBank/DDBJ whole genome shotgun (WGS) entry which is preliminary data.</text>
</comment>
<dbReference type="STRING" id="505317.OA57_02540"/>
<dbReference type="InterPro" id="IPR040079">
    <property type="entry name" value="Glutathione_S-Trfase"/>
</dbReference>
<gene>
    <name evidence="2" type="ORF">OA57_02540</name>
</gene>
<dbReference type="AlphaFoldDB" id="A0A0A3AP52"/>
<dbReference type="SFLD" id="SFLDG00358">
    <property type="entry name" value="Main_(cytGST)"/>
    <property type="match status" value="1"/>
</dbReference>
<dbReference type="SUPFAM" id="SSF47616">
    <property type="entry name" value="GST C-terminal domain-like"/>
    <property type="match status" value="1"/>
</dbReference>
<dbReference type="SUPFAM" id="SSF52833">
    <property type="entry name" value="Thioredoxin-like"/>
    <property type="match status" value="1"/>
</dbReference>
<dbReference type="InterPro" id="IPR036282">
    <property type="entry name" value="Glutathione-S-Trfase_C_sf"/>
</dbReference>
<keyword evidence="3" id="KW-1185">Reference proteome</keyword>
<dbReference type="InterPro" id="IPR036249">
    <property type="entry name" value="Thioredoxin-like_sf"/>
</dbReference>
<dbReference type="SFLD" id="SFLDS00019">
    <property type="entry name" value="Glutathione_Transferase_(cytos"/>
    <property type="match status" value="1"/>
</dbReference>
<accession>A0A0A3AP52</accession>
<dbReference type="CDD" id="cd03194">
    <property type="entry name" value="GST_C_3"/>
    <property type="match status" value="1"/>
</dbReference>
<organism evidence="2 3">
    <name type="scientific">Chelonobacter oris</name>
    <dbReference type="NCBI Taxonomy" id="505317"/>
    <lineage>
        <taxon>Bacteria</taxon>
        <taxon>Pseudomonadati</taxon>
        <taxon>Pseudomonadota</taxon>
        <taxon>Gammaproteobacteria</taxon>
        <taxon>Pasteurellales</taxon>
        <taxon>Pasteurellaceae</taxon>
        <taxon>Chelonobacter</taxon>
    </lineage>
</organism>
<dbReference type="PANTHER" id="PTHR44051">
    <property type="entry name" value="GLUTATHIONE S-TRANSFERASE-RELATED"/>
    <property type="match status" value="1"/>
</dbReference>
<evidence type="ECO:0000259" key="1">
    <source>
        <dbReference type="PROSITE" id="PS50404"/>
    </source>
</evidence>
<dbReference type="PANTHER" id="PTHR44051:SF8">
    <property type="entry name" value="GLUTATHIONE S-TRANSFERASE GSTA"/>
    <property type="match status" value="1"/>
</dbReference>
<dbReference type="PROSITE" id="PS50404">
    <property type="entry name" value="GST_NTER"/>
    <property type="match status" value="1"/>
</dbReference>
<dbReference type="Gene3D" id="3.40.30.10">
    <property type="entry name" value="Glutaredoxin"/>
    <property type="match status" value="1"/>
</dbReference>
<dbReference type="Proteomes" id="UP000030380">
    <property type="component" value="Unassembled WGS sequence"/>
</dbReference>
<reference evidence="2 3" key="1">
    <citation type="submission" date="2014-11" db="EMBL/GenBank/DDBJ databases">
        <title>Draft genome sequence of Chelonobacter oris 1662T, associated with respiratory disease in Hermann's Tortoises.</title>
        <authorList>
            <person name="Kudirkiene E."/>
            <person name="Hansen M.J."/>
            <person name="Bojesen A.M."/>
        </authorList>
    </citation>
    <scope>NUCLEOTIDE SEQUENCE [LARGE SCALE GENOMIC DNA]</scope>
    <source>
        <strain evidence="2 3">1662</strain>
    </source>
</reference>
<evidence type="ECO:0000313" key="3">
    <source>
        <dbReference type="Proteomes" id="UP000030380"/>
    </source>
</evidence>
<sequence>MYTLFTANKTNSSWSLRPWMLLEQLCIPFEEKVLYFQPDKNLQKTDFLQAAPTAKMPALHHNGHIIWDSLAIVEYIAEDYPHVWADDKSARAWSRSACAEMHSAFTALRSQCSMNTHKFETLTALDTALKADLIRINQLWTEGLQRFGGDYLAGNTFTAADAFYAPVVIRLKHYGLLDYLSSAAKAYAERIYQLPGMQKWLSLAETETERPIRNA</sequence>
<dbReference type="Pfam" id="PF13409">
    <property type="entry name" value="GST_N_2"/>
    <property type="match status" value="1"/>
</dbReference>
<proteinExistence type="predicted"/>
<dbReference type="Pfam" id="PF13410">
    <property type="entry name" value="GST_C_2"/>
    <property type="match status" value="1"/>
</dbReference>
<dbReference type="InterPro" id="IPR004045">
    <property type="entry name" value="Glutathione_S-Trfase_N"/>
</dbReference>